<keyword evidence="1" id="KW-0812">Transmembrane</keyword>
<protein>
    <submittedName>
        <fullName evidence="2">Uncharacterized protein</fullName>
    </submittedName>
</protein>
<accession>A0AAD7V6P7</accession>
<keyword evidence="3" id="KW-1185">Reference proteome</keyword>
<evidence type="ECO:0000313" key="2">
    <source>
        <dbReference type="EMBL" id="KAJ8660318.1"/>
    </source>
</evidence>
<dbReference type="GeneID" id="83211188"/>
<keyword evidence="1" id="KW-1133">Transmembrane helix</keyword>
<dbReference type="EMBL" id="JARTCD010000013">
    <property type="protein sequence ID" value="KAJ8660318.1"/>
    <property type="molecule type" value="Genomic_DNA"/>
</dbReference>
<reference evidence="2 3" key="1">
    <citation type="submission" date="2023-03" db="EMBL/GenBank/DDBJ databases">
        <title>Genome sequence of Lichtheimia ornata CBS 291.66.</title>
        <authorList>
            <person name="Mohabir J.T."/>
            <person name="Shea T.P."/>
            <person name="Kurbessoian T."/>
            <person name="Berby B."/>
            <person name="Fontaine J."/>
            <person name="Livny J."/>
            <person name="Gnirke A."/>
            <person name="Stajich J.E."/>
            <person name="Cuomo C.A."/>
        </authorList>
    </citation>
    <scope>NUCLEOTIDE SEQUENCE [LARGE SCALE GENOMIC DNA]</scope>
    <source>
        <strain evidence="2">CBS 291.66</strain>
    </source>
</reference>
<dbReference type="Proteomes" id="UP001234581">
    <property type="component" value="Unassembled WGS sequence"/>
</dbReference>
<evidence type="ECO:0000256" key="1">
    <source>
        <dbReference type="SAM" id="Phobius"/>
    </source>
</evidence>
<evidence type="ECO:0000313" key="3">
    <source>
        <dbReference type="Proteomes" id="UP001234581"/>
    </source>
</evidence>
<dbReference type="RefSeq" id="XP_058345231.1">
    <property type="nucleotide sequence ID" value="XM_058483842.1"/>
</dbReference>
<sequence length="85" mass="9453">MIHPFIKDIMVDMEDTTSSLRLSTSRMLDHFISLIHHDNNSRAHSHINKAVVTNTIIRPFFLLLASIINGSAHIIALPLGVLVVA</sequence>
<organism evidence="2 3">
    <name type="scientific">Lichtheimia ornata</name>
    <dbReference type="NCBI Taxonomy" id="688661"/>
    <lineage>
        <taxon>Eukaryota</taxon>
        <taxon>Fungi</taxon>
        <taxon>Fungi incertae sedis</taxon>
        <taxon>Mucoromycota</taxon>
        <taxon>Mucoromycotina</taxon>
        <taxon>Mucoromycetes</taxon>
        <taxon>Mucorales</taxon>
        <taxon>Lichtheimiaceae</taxon>
        <taxon>Lichtheimia</taxon>
    </lineage>
</organism>
<gene>
    <name evidence="2" type="ORF">O0I10_003775</name>
</gene>
<keyword evidence="1" id="KW-0472">Membrane</keyword>
<dbReference type="AlphaFoldDB" id="A0AAD7V6P7"/>
<comment type="caution">
    <text evidence="2">The sequence shown here is derived from an EMBL/GenBank/DDBJ whole genome shotgun (WGS) entry which is preliminary data.</text>
</comment>
<proteinExistence type="predicted"/>
<feature type="transmembrane region" description="Helical" evidence="1">
    <location>
        <begin position="60"/>
        <end position="84"/>
    </location>
</feature>
<name>A0AAD7V6P7_9FUNG</name>